<dbReference type="SUPFAM" id="SSF161098">
    <property type="entry name" value="MetI-like"/>
    <property type="match status" value="1"/>
</dbReference>
<dbReference type="Proteomes" id="UP000063781">
    <property type="component" value="Chromosome"/>
</dbReference>
<evidence type="ECO:0000256" key="2">
    <source>
        <dbReference type="ARBA" id="ARBA00022448"/>
    </source>
</evidence>
<dbReference type="InterPro" id="IPR000515">
    <property type="entry name" value="MetI-like"/>
</dbReference>
<evidence type="ECO:0000256" key="7">
    <source>
        <dbReference type="RuleBase" id="RU363032"/>
    </source>
</evidence>
<feature type="transmembrane region" description="Helical" evidence="7">
    <location>
        <begin position="130"/>
        <end position="154"/>
    </location>
</feature>
<comment type="similarity">
    <text evidence="7">Belongs to the binding-protein-dependent transport system permease family.</text>
</comment>
<dbReference type="STRING" id="1514105.AOC36_01000"/>
<organism evidence="9 10">
    <name type="scientific">Erysipelothrix larvae</name>
    <dbReference type="NCBI Taxonomy" id="1514105"/>
    <lineage>
        <taxon>Bacteria</taxon>
        <taxon>Bacillati</taxon>
        <taxon>Bacillota</taxon>
        <taxon>Erysipelotrichia</taxon>
        <taxon>Erysipelotrichales</taxon>
        <taxon>Erysipelotrichaceae</taxon>
        <taxon>Erysipelothrix</taxon>
    </lineage>
</organism>
<dbReference type="GO" id="GO:0055085">
    <property type="term" value="P:transmembrane transport"/>
    <property type="evidence" value="ECO:0007669"/>
    <property type="project" value="InterPro"/>
</dbReference>
<feature type="domain" description="ABC transmembrane type-1" evidence="8">
    <location>
        <begin position="94"/>
        <end position="293"/>
    </location>
</feature>
<feature type="transmembrane region" description="Helical" evidence="7">
    <location>
        <begin position="228"/>
        <end position="254"/>
    </location>
</feature>
<proteinExistence type="inferred from homology"/>
<dbReference type="GO" id="GO:0005886">
    <property type="term" value="C:plasma membrane"/>
    <property type="evidence" value="ECO:0007669"/>
    <property type="project" value="UniProtKB-SubCell"/>
</dbReference>
<evidence type="ECO:0000256" key="3">
    <source>
        <dbReference type="ARBA" id="ARBA00022475"/>
    </source>
</evidence>
<feature type="transmembrane region" description="Helical" evidence="7">
    <location>
        <begin position="100"/>
        <end position="118"/>
    </location>
</feature>
<dbReference type="AlphaFoldDB" id="A0A0X8GY74"/>
<dbReference type="RefSeq" id="WP_067630155.1">
    <property type="nucleotide sequence ID" value="NZ_CP013213.1"/>
</dbReference>
<evidence type="ECO:0000313" key="9">
    <source>
        <dbReference type="EMBL" id="AMC92620.1"/>
    </source>
</evidence>
<evidence type="ECO:0000313" key="10">
    <source>
        <dbReference type="Proteomes" id="UP000063781"/>
    </source>
</evidence>
<protein>
    <submittedName>
        <fullName evidence="9">Peptide ABC transporter permease</fullName>
    </submittedName>
</protein>
<comment type="subcellular location">
    <subcellularLocation>
        <location evidence="1 7">Cell membrane</location>
        <topology evidence="1 7">Multi-pass membrane protein</topology>
    </subcellularLocation>
</comment>
<evidence type="ECO:0000256" key="1">
    <source>
        <dbReference type="ARBA" id="ARBA00004651"/>
    </source>
</evidence>
<dbReference type="Pfam" id="PF19300">
    <property type="entry name" value="BPD_transp_1_N"/>
    <property type="match status" value="1"/>
</dbReference>
<keyword evidence="4 7" id="KW-0812">Transmembrane</keyword>
<dbReference type="Pfam" id="PF00528">
    <property type="entry name" value="BPD_transp_1"/>
    <property type="match status" value="1"/>
</dbReference>
<feature type="transmembrane region" description="Helical" evidence="7">
    <location>
        <begin position="9"/>
        <end position="27"/>
    </location>
</feature>
<dbReference type="EMBL" id="CP013213">
    <property type="protein sequence ID" value="AMC92620.1"/>
    <property type="molecule type" value="Genomic_DNA"/>
</dbReference>
<feature type="transmembrane region" description="Helical" evidence="7">
    <location>
        <begin position="274"/>
        <end position="300"/>
    </location>
</feature>
<dbReference type="InterPro" id="IPR035906">
    <property type="entry name" value="MetI-like_sf"/>
</dbReference>
<keyword evidence="2 7" id="KW-0813">Transport</keyword>
<keyword evidence="3" id="KW-1003">Cell membrane</keyword>
<evidence type="ECO:0000256" key="5">
    <source>
        <dbReference type="ARBA" id="ARBA00022989"/>
    </source>
</evidence>
<dbReference type="PANTHER" id="PTHR43163">
    <property type="entry name" value="DIPEPTIDE TRANSPORT SYSTEM PERMEASE PROTEIN DPPB-RELATED"/>
    <property type="match status" value="1"/>
</dbReference>
<evidence type="ECO:0000256" key="4">
    <source>
        <dbReference type="ARBA" id="ARBA00022692"/>
    </source>
</evidence>
<evidence type="ECO:0000256" key="6">
    <source>
        <dbReference type="ARBA" id="ARBA00023136"/>
    </source>
</evidence>
<accession>A0A0X8GY74</accession>
<dbReference type="PANTHER" id="PTHR43163:SF6">
    <property type="entry name" value="DIPEPTIDE TRANSPORT SYSTEM PERMEASE PROTEIN DPPB-RELATED"/>
    <property type="match status" value="1"/>
</dbReference>
<dbReference type="KEGG" id="erl:AOC36_01000"/>
<reference evidence="9 10" key="1">
    <citation type="submission" date="2015-10" db="EMBL/GenBank/DDBJ databases">
        <title>Erysipelothrix larvae sp. LV19 isolated from the larval gut of the rhinoceros beetle, Trypoxylus dichotomus.</title>
        <authorList>
            <person name="Lim S."/>
            <person name="Kim B.-C."/>
        </authorList>
    </citation>
    <scope>NUCLEOTIDE SEQUENCE [LARGE SCALE GENOMIC DNA]</scope>
    <source>
        <strain evidence="9 10">LV19</strain>
    </source>
</reference>
<dbReference type="Gene3D" id="1.10.3720.10">
    <property type="entry name" value="MetI-like"/>
    <property type="match status" value="1"/>
</dbReference>
<feature type="transmembrane region" description="Helical" evidence="7">
    <location>
        <begin position="160"/>
        <end position="185"/>
    </location>
</feature>
<evidence type="ECO:0000259" key="8">
    <source>
        <dbReference type="PROSITE" id="PS50928"/>
    </source>
</evidence>
<keyword evidence="6 7" id="KW-0472">Membrane</keyword>
<dbReference type="OrthoDB" id="9806409at2"/>
<keyword evidence="5 7" id="KW-1133">Transmembrane helix</keyword>
<dbReference type="PROSITE" id="PS50928">
    <property type="entry name" value="ABC_TM1"/>
    <property type="match status" value="1"/>
</dbReference>
<sequence>MWKYTLKRVFWACITLLVILFVLFLLLDFMPGSPFNTEKLTAEQLEILRRFYGLDRPFFEKFFIFLKNALRGDFGISYSILKNAPVSSIVLPRLGVSIRLGFQALLLGSIFGVLFGTISGSKQNSWADTISTVIAVIGVSVPSFVFALTLSFTLGYKLGWFPLTFITSQPFLSSILPTISLSMFIMAQVTRFLRTEFVEVLDSEYIKLARVKGLPRKQQIFGHGFRNALISVITIYGPLVVNVLTGSLVVEKIFSIPGIGSMLVTAIQSSDYNVIVMIAFIYSALYIVVNLIVDILYGVIDPRIRVGKGA</sequence>
<keyword evidence="10" id="KW-1185">Reference proteome</keyword>
<gene>
    <name evidence="9" type="ORF">AOC36_01000</name>
</gene>
<dbReference type="CDD" id="cd06261">
    <property type="entry name" value="TM_PBP2"/>
    <property type="match status" value="1"/>
</dbReference>
<dbReference type="InterPro" id="IPR045621">
    <property type="entry name" value="BPD_transp_1_N"/>
</dbReference>
<name>A0A0X8GY74_9FIRM</name>